<dbReference type="OrthoDB" id="193478at2759"/>
<dbReference type="Pfam" id="PF10067">
    <property type="entry name" value="DUF2306"/>
    <property type="match status" value="1"/>
</dbReference>
<keyword evidence="1" id="KW-0812">Transmembrane</keyword>
<dbReference type="eggNOG" id="ENOG502RYBX">
    <property type="taxonomic scope" value="Eukaryota"/>
</dbReference>
<feature type="transmembrane region" description="Helical" evidence="1">
    <location>
        <begin position="175"/>
        <end position="201"/>
    </location>
</feature>
<protein>
    <recommendedName>
        <fullName evidence="4">DUF2306 domain-containing protein</fullName>
    </recommendedName>
</protein>
<evidence type="ECO:0000256" key="1">
    <source>
        <dbReference type="SAM" id="Phobius"/>
    </source>
</evidence>
<proteinExistence type="predicted"/>
<dbReference type="InterPro" id="IPR018750">
    <property type="entry name" value="DUF2306_membrane"/>
</dbReference>
<keyword evidence="1" id="KW-0472">Membrane</keyword>
<accession>F2Q5Q0</accession>
<dbReference type="HOGENOM" id="CLU_054818_0_0_1"/>
<keyword evidence="1" id="KW-1133">Transmembrane helix</keyword>
<dbReference type="AlphaFoldDB" id="F2Q5Q0"/>
<dbReference type="VEuPathDB" id="FungiDB:TEQG_08413"/>
<feature type="transmembrane region" description="Helical" evidence="1">
    <location>
        <begin position="75"/>
        <end position="97"/>
    </location>
</feature>
<dbReference type="EMBL" id="DS995808">
    <property type="protein sequence ID" value="EGE09468.1"/>
    <property type="molecule type" value="Genomic_DNA"/>
</dbReference>
<evidence type="ECO:0008006" key="4">
    <source>
        <dbReference type="Google" id="ProtNLM"/>
    </source>
</evidence>
<feature type="transmembrane region" description="Helical" evidence="1">
    <location>
        <begin position="139"/>
        <end position="159"/>
    </location>
</feature>
<feature type="transmembrane region" description="Helical" evidence="1">
    <location>
        <begin position="254"/>
        <end position="279"/>
    </location>
</feature>
<gene>
    <name evidence="2" type="ORF">TEQG_08413</name>
</gene>
<reference evidence="3" key="1">
    <citation type="journal article" date="2012" name="MBio">
        <title>Comparative genome analysis of Trichophyton rubrum and related dermatophytes reveals candidate genes involved in infection.</title>
        <authorList>
            <person name="Martinez D.A."/>
            <person name="Oliver B.G."/>
            <person name="Graeser Y."/>
            <person name="Goldberg J.M."/>
            <person name="Li W."/>
            <person name="Martinez-Rossi N.M."/>
            <person name="Monod M."/>
            <person name="Shelest E."/>
            <person name="Barton R.C."/>
            <person name="Birch E."/>
            <person name="Brakhage A.A."/>
            <person name="Chen Z."/>
            <person name="Gurr S.J."/>
            <person name="Heiman D."/>
            <person name="Heitman J."/>
            <person name="Kosti I."/>
            <person name="Rossi A."/>
            <person name="Saif S."/>
            <person name="Samalova M."/>
            <person name="Saunders C.W."/>
            <person name="Shea T."/>
            <person name="Summerbell R.C."/>
            <person name="Xu J."/>
            <person name="Young S."/>
            <person name="Zeng Q."/>
            <person name="Birren B.W."/>
            <person name="Cuomo C.A."/>
            <person name="White T.C."/>
        </authorList>
    </citation>
    <scope>NUCLEOTIDE SEQUENCE [LARGE SCALE GENOMIC DNA]</scope>
    <source>
        <strain evidence="3">ATCC MYA-4606 / CBS 127.97</strain>
    </source>
</reference>
<name>F2Q5Q0_TRIEC</name>
<feature type="transmembrane region" description="Helical" evidence="1">
    <location>
        <begin position="109"/>
        <end position="127"/>
    </location>
</feature>
<keyword evidence="3" id="KW-1185">Reference proteome</keyword>
<evidence type="ECO:0000313" key="3">
    <source>
        <dbReference type="Proteomes" id="UP000009169"/>
    </source>
</evidence>
<feature type="transmembrane region" description="Helical" evidence="1">
    <location>
        <begin position="21"/>
        <end position="40"/>
    </location>
</feature>
<organism evidence="2 3">
    <name type="scientific">Trichophyton equinum (strain ATCC MYA-4606 / CBS 127.97)</name>
    <name type="common">Horse ringworm fungus</name>
    <dbReference type="NCBI Taxonomy" id="559882"/>
    <lineage>
        <taxon>Eukaryota</taxon>
        <taxon>Fungi</taxon>
        <taxon>Dikarya</taxon>
        <taxon>Ascomycota</taxon>
        <taxon>Pezizomycotina</taxon>
        <taxon>Eurotiomycetes</taxon>
        <taxon>Eurotiomycetidae</taxon>
        <taxon>Onygenales</taxon>
        <taxon>Arthrodermataceae</taxon>
        <taxon>Trichophyton</taxon>
    </lineage>
</organism>
<sequence>MTDAIKLFFRKLYQSVGFSKGYNFILFFVLVGALMGFTLARFQYLNIRGDFCKRGNAAPGECFYYLQQTRYHVGIILHLGCILPASFLVCFQFVPIIRHKFIMWHRISGYLIMLLVFISNVGALVIARRTFGGTLDIQGGIGTLVLMTTVGIGLAYYNIKKLQIDQHRAWMIRSFVYMGAIITNRFIFSAAAAIITAIGGYNAVWPCDKLAYTLGHNETLNKYPTCSTFYNGSNPQQQAIVVADFNGGDENVSAAIGLNFGMAIWIAIFIHAIGVEVYLTPGESRRLRQVSYQRQLEAGMPVGCKNREISFGEIDQQ</sequence>
<dbReference type="Proteomes" id="UP000009169">
    <property type="component" value="Unassembled WGS sequence"/>
</dbReference>
<evidence type="ECO:0000313" key="2">
    <source>
        <dbReference type="EMBL" id="EGE09468.1"/>
    </source>
</evidence>